<keyword evidence="2" id="KW-0489">Methyltransferase</keyword>
<feature type="compositionally biased region" description="Basic and acidic residues" evidence="1">
    <location>
        <begin position="36"/>
        <end position="55"/>
    </location>
</feature>
<evidence type="ECO:0000313" key="2">
    <source>
        <dbReference type="EMBL" id="CAA9277855.1"/>
    </source>
</evidence>
<feature type="non-terminal residue" evidence="2">
    <location>
        <position position="249"/>
    </location>
</feature>
<dbReference type="EC" id="2.1.1.201" evidence="2"/>
<accession>A0A6J4JEG9</accession>
<feature type="region of interest" description="Disordered" evidence="1">
    <location>
        <begin position="1"/>
        <end position="116"/>
    </location>
</feature>
<gene>
    <name evidence="2" type="ORF">AVDCRST_MAG08-3560</name>
</gene>
<reference evidence="2" key="1">
    <citation type="submission" date="2020-02" db="EMBL/GenBank/DDBJ databases">
        <authorList>
            <person name="Meier V. D."/>
        </authorList>
    </citation>
    <scope>NUCLEOTIDE SEQUENCE</scope>
    <source>
        <strain evidence="2">AVDCRST_MAG08</strain>
    </source>
</reference>
<feature type="compositionally biased region" description="Basic residues" evidence="1">
    <location>
        <begin position="189"/>
        <end position="211"/>
    </location>
</feature>
<sequence length="249" mass="27826">GRTQSRHRRFRLPRSAARGEGADGARRVRQRGPALRPDERPDVARRPPRLEARLRGRDRRRPARHPAGPRRRHRRRGVRRARAGRGPRSALRRQPGDALGRARPRAGPRHRGRRGLLLRRCRAPAAARPLRGEGLHRLRPAQLHGQAGGAARSAARAAPGRALQLPGVQPGRGRGAGAALRRVVVPRAARPRRPCRRRRRQLPLPRRKHPHLPGPGNARRDAARGRLGAGGLAQPVGRHRRRPQRLAFL</sequence>
<name>A0A6J4JEG9_9PROT</name>
<proteinExistence type="predicted"/>
<protein>
    <submittedName>
        <fullName evidence="2">2-methoxy-6-polyprenyl-1,4-benzoquinol methylase</fullName>
        <ecNumber evidence="2">2.1.1.201</ecNumber>
    </submittedName>
</protein>
<feature type="compositionally biased region" description="Basic residues" evidence="1">
    <location>
        <begin position="56"/>
        <end position="85"/>
    </location>
</feature>
<feature type="compositionally biased region" description="Basic residues" evidence="1">
    <location>
        <begin position="237"/>
        <end position="249"/>
    </location>
</feature>
<feature type="non-terminal residue" evidence="2">
    <location>
        <position position="1"/>
    </location>
</feature>
<feature type="compositionally biased region" description="Basic residues" evidence="1">
    <location>
        <begin position="1"/>
        <end position="12"/>
    </location>
</feature>
<dbReference type="GO" id="GO:0008425">
    <property type="term" value="F:2-methoxy-6-polyprenyl-1,4-benzoquinol methyltransferase activity"/>
    <property type="evidence" value="ECO:0007669"/>
    <property type="project" value="UniProtKB-EC"/>
</dbReference>
<feature type="compositionally biased region" description="Low complexity" evidence="1">
    <location>
        <begin position="86"/>
        <end position="101"/>
    </location>
</feature>
<dbReference type="GO" id="GO:0032259">
    <property type="term" value="P:methylation"/>
    <property type="evidence" value="ECO:0007669"/>
    <property type="project" value="UniProtKB-KW"/>
</dbReference>
<feature type="region of interest" description="Disordered" evidence="1">
    <location>
        <begin position="187"/>
        <end position="249"/>
    </location>
</feature>
<organism evidence="2">
    <name type="scientific">uncultured Acetobacteraceae bacterium</name>
    <dbReference type="NCBI Taxonomy" id="169975"/>
    <lineage>
        <taxon>Bacteria</taxon>
        <taxon>Pseudomonadati</taxon>
        <taxon>Pseudomonadota</taxon>
        <taxon>Alphaproteobacteria</taxon>
        <taxon>Acetobacterales</taxon>
        <taxon>Acetobacteraceae</taxon>
        <taxon>environmental samples</taxon>
    </lineage>
</organism>
<dbReference type="EMBL" id="CADCTG010000270">
    <property type="protein sequence ID" value="CAA9277855.1"/>
    <property type="molecule type" value="Genomic_DNA"/>
</dbReference>
<evidence type="ECO:0000256" key="1">
    <source>
        <dbReference type="SAM" id="MobiDB-lite"/>
    </source>
</evidence>
<keyword evidence="2" id="KW-0808">Transferase</keyword>
<feature type="compositionally biased region" description="Basic residues" evidence="1">
    <location>
        <begin position="102"/>
        <end position="116"/>
    </location>
</feature>
<dbReference type="AlphaFoldDB" id="A0A6J4JEG9"/>